<organism evidence="1">
    <name type="scientific">Anguilla anguilla</name>
    <name type="common">European freshwater eel</name>
    <name type="synonym">Muraena anguilla</name>
    <dbReference type="NCBI Taxonomy" id="7936"/>
    <lineage>
        <taxon>Eukaryota</taxon>
        <taxon>Metazoa</taxon>
        <taxon>Chordata</taxon>
        <taxon>Craniata</taxon>
        <taxon>Vertebrata</taxon>
        <taxon>Euteleostomi</taxon>
        <taxon>Actinopterygii</taxon>
        <taxon>Neopterygii</taxon>
        <taxon>Teleostei</taxon>
        <taxon>Anguilliformes</taxon>
        <taxon>Anguillidae</taxon>
        <taxon>Anguilla</taxon>
    </lineage>
</organism>
<sequence length="27" mass="2957">MQINSIELETDTASHSHCIGQRCNATP</sequence>
<dbReference type="EMBL" id="GBXM01009058">
    <property type="protein sequence ID" value="JAH99519.1"/>
    <property type="molecule type" value="Transcribed_RNA"/>
</dbReference>
<reference evidence="1" key="1">
    <citation type="submission" date="2014-11" db="EMBL/GenBank/DDBJ databases">
        <authorList>
            <person name="Amaro Gonzalez C."/>
        </authorList>
    </citation>
    <scope>NUCLEOTIDE SEQUENCE</scope>
</reference>
<dbReference type="AlphaFoldDB" id="A0A0E9XA76"/>
<name>A0A0E9XA76_ANGAN</name>
<accession>A0A0E9XA76</accession>
<reference evidence="1" key="2">
    <citation type="journal article" date="2015" name="Fish Shellfish Immunol.">
        <title>Early steps in the European eel (Anguilla anguilla)-Vibrio vulnificus interaction in the gills: Role of the RtxA13 toxin.</title>
        <authorList>
            <person name="Callol A."/>
            <person name="Pajuelo D."/>
            <person name="Ebbesson L."/>
            <person name="Teles M."/>
            <person name="MacKenzie S."/>
            <person name="Amaro C."/>
        </authorList>
    </citation>
    <scope>NUCLEOTIDE SEQUENCE</scope>
</reference>
<protein>
    <submittedName>
        <fullName evidence="1">Uncharacterized protein</fullName>
    </submittedName>
</protein>
<proteinExistence type="predicted"/>
<evidence type="ECO:0000313" key="1">
    <source>
        <dbReference type="EMBL" id="JAH99519.1"/>
    </source>
</evidence>